<comment type="caution">
    <text evidence="6">Lacks conserved residue(s) required for the propagation of feature annotation.</text>
</comment>
<keyword evidence="4 6" id="KW-1133">Transmembrane helix</keyword>
<dbReference type="GO" id="GO:0005737">
    <property type="term" value="C:cytoplasm"/>
    <property type="evidence" value="ECO:0007669"/>
    <property type="project" value="TreeGrafter"/>
</dbReference>
<name>A0AAP0NH71_LIQFO</name>
<keyword evidence="3 6" id="KW-0812">Transmembrane</keyword>
<keyword evidence="8" id="KW-1185">Reference proteome</keyword>
<dbReference type="AlphaFoldDB" id="A0AAP0NH71"/>
<comment type="caution">
    <text evidence="7">The sequence shown here is derived from an EMBL/GenBank/DDBJ whole genome shotgun (WGS) entry which is preliminary data.</text>
</comment>
<dbReference type="PANTHER" id="PTHR11266">
    <property type="entry name" value="PEROXISOMAL MEMBRANE PROTEIN 2, PXMP2 MPV17"/>
    <property type="match status" value="1"/>
</dbReference>
<comment type="similarity">
    <text evidence="2 6">Belongs to the peroxisomal membrane protein PXMP2/4 family.</text>
</comment>
<feature type="transmembrane region" description="Helical" evidence="6">
    <location>
        <begin position="51"/>
        <end position="75"/>
    </location>
</feature>
<evidence type="ECO:0000256" key="2">
    <source>
        <dbReference type="ARBA" id="ARBA00006824"/>
    </source>
</evidence>
<keyword evidence="5 6" id="KW-0472">Membrane</keyword>
<evidence type="ECO:0000256" key="1">
    <source>
        <dbReference type="ARBA" id="ARBA00004141"/>
    </source>
</evidence>
<evidence type="ECO:0000256" key="6">
    <source>
        <dbReference type="RuleBase" id="RU363053"/>
    </source>
</evidence>
<evidence type="ECO:0000313" key="8">
    <source>
        <dbReference type="Proteomes" id="UP001415857"/>
    </source>
</evidence>
<sequence>MPSSTVGDAIGRRYRRLKRSSVSHKPPTMEGIRSISSSPILQDKGFRNLSIGLFFTPFLFISVFVVFVVLIFFVVKDWVSGMVYGRSRISPTRYEKHHSLSYLRGCRLDCPGESRGEIVARLKRDLLPTMINGLLYWPICDFLTFKFIPVHLQPLINGSFSYVWTIYLTYMANLKKACND</sequence>
<dbReference type="EMBL" id="JBBPBK010000014">
    <property type="protein sequence ID" value="KAK9270949.1"/>
    <property type="molecule type" value="Genomic_DNA"/>
</dbReference>
<dbReference type="InterPro" id="IPR007248">
    <property type="entry name" value="Mpv17_PMP22"/>
</dbReference>
<evidence type="ECO:0000256" key="5">
    <source>
        <dbReference type="ARBA" id="ARBA00023136"/>
    </source>
</evidence>
<evidence type="ECO:0000256" key="4">
    <source>
        <dbReference type="ARBA" id="ARBA00022989"/>
    </source>
</evidence>
<gene>
    <name evidence="7" type="ORF">L1049_026537</name>
</gene>
<dbReference type="PANTHER" id="PTHR11266:SF18">
    <property type="entry name" value="OS12G0508100 PROTEIN"/>
    <property type="match status" value="1"/>
</dbReference>
<dbReference type="Proteomes" id="UP001415857">
    <property type="component" value="Unassembled WGS sequence"/>
</dbReference>
<dbReference type="GO" id="GO:0016020">
    <property type="term" value="C:membrane"/>
    <property type="evidence" value="ECO:0007669"/>
    <property type="project" value="UniProtKB-SubCell"/>
</dbReference>
<evidence type="ECO:0000256" key="3">
    <source>
        <dbReference type="ARBA" id="ARBA00022692"/>
    </source>
</evidence>
<accession>A0AAP0NH71</accession>
<organism evidence="7 8">
    <name type="scientific">Liquidambar formosana</name>
    <name type="common">Formosan gum</name>
    <dbReference type="NCBI Taxonomy" id="63359"/>
    <lineage>
        <taxon>Eukaryota</taxon>
        <taxon>Viridiplantae</taxon>
        <taxon>Streptophyta</taxon>
        <taxon>Embryophyta</taxon>
        <taxon>Tracheophyta</taxon>
        <taxon>Spermatophyta</taxon>
        <taxon>Magnoliopsida</taxon>
        <taxon>eudicotyledons</taxon>
        <taxon>Gunneridae</taxon>
        <taxon>Pentapetalae</taxon>
        <taxon>Saxifragales</taxon>
        <taxon>Altingiaceae</taxon>
        <taxon>Liquidambar</taxon>
    </lineage>
</organism>
<dbReference type="Pfam" id="PF04117">
    <property type="entry name" value="Mpv17_PMP22"/>
    <property type="match status" value="1"/>
</dbReference>
<proteinExistence type="inferred from homology"/>
<protein>
    <submittedName>
        <fullName evidence="7">Uncharacterized protein</fullName>
    </submittedName>
</protein>
<evidence type="ECO:0000313" key="7">
    <source>
        <dbReference type="EMBL" id="KAK9270949.1"/>
    </source>
</evidence>
<reference evidence="7 8" key="1">
    <citation type="journal article" date="2024" name="Plant J.">
        <title>Genome sequences and population genomics reveal climatic adaptation and genomic divergence between two closely related sweetgum species.</title>
        <authorList>
            <person name="Xu W.Q."/>
            <person name="Ren C.Q."/>
            <person name="Zhang X.Y."/>
            <person name="Comes H.P."/>
            <person name="Liu X.H."/>
            <person name="Li Y.G."/>
            <person name="Kettle C.J."/>
            <person name="Jalonen R."/>
            <person name="Gaisberger H."/>
            <person name="Ma Y.Z."/>
            <person name="Qiu Y.X."/>
        </authorList>
    </citation>
    <scope>NUCLEOTIDE SEQUENCE [LARGE SCALE GENOMIC DNA]</scope>
    <source>
        <strain evidence="7">Hangzhou</strain>
    </source>
</reference>
<comment type="subcellular location">
    <subcellularLocation>
        <location evidence="1">Membrane</location>
        <topology evidence="1">Multi-pass membrane protein</topology>
    </subcellularLocation>
</comment>